<evidence type="ECO:0000256" key="4">
    <source>
        <dbReference type="ARBA" id="ARBA00022692"/>
    </source>
</evidence>
<evidence type="ECO:0000256" key="6">
    <source>
        <dbReference type="ARBA" id="ARBA00023136"/>
    </source>
</evidence>
<dbReference type="AlphaFoldDB" id="A0A7G3GEY8"/>
<dbReference type="EMBL" id="CP025782">
    <property type="protein sequence ID" value="QBC45843.1"/>
    <property type="molecule type" value="Genomic_DNA"/>
</dbReference>
<keyword evidence="10" id="KW-0614">Plasmid</keyword>
<keyword evidence="11" id="KW-1185">Reference proteome</keyword>
<dbReference type="CDD" id="cd16429">
    <property type="entry name" value="VirB10"/>
    <property type="match status" value="1"/>
</dbReference>
<evidence type="ECO:0000313" key="10">
    <source>
        <dbReference type="EMBL" id="QBC45896.1"/>
    </source>
</evidence>
<evidence type="ECO:0008006" key="12">
    <source>
        <dbReference type="Google" id="ProtNLM"/>
    </source>
</evidence>
<evidence type="ECO:0000256" key="2">
    <source>
        <dbReference type="ARBA" id="ARBA00010265"/>
    </source>
</evidence>
<dbReference type="EMBL" id="CP025782">
    <property type="protein sequence ID" value="QBC45896.1"/>
    <property type="molecule type" value="Genomic_DNA"/>
</dbReference>
<evidence type="ECO:0000256" key="8">
    <source>
        <dbReference type="SAM" id="Phobius"/>
    </source>
</evidence>
<gene>
    <name evidence="9" type="ORF">C1H71_20075</name>
    <name evidence="10" type="ORF">C1H71_20345</name>
</gene>
<comment type="similarity">
    <text evidence="2">Belongs to the TrbI/VirB10 family.</text>
</comment>
<keyword evidence="3" id="KW-1003">Cell membrane</keyword>
<keyword evidence="5 8" id="KW-1133">Transmembrane helix</keyword>
<sequence length="425" mass="44565">MENTAIKNMEGEAEIPSLNKKKNQGESNRKFMGVIFAVVVLVIGIIVTVKLVRDYKAKKHNEEEQAALAAKKPQAVSNIGKRDFLKQPPKEAPVAPPKLPESSGLAGTPAVPATSASAPPVVAAGAPVVPAVGNAAGGGSQPIMVNGYPAHSGGSTAAASGGQVDANGKPLPDPNLVRASAKFSAPLMAGEKKTQAAANAPQVRGEGDLAQPADSSNTLAKQLQSTVMPYRTAGNLPNRSFLLTKGSFINCNLQTKLDSTVDGMTACKVSENIYSTNGKVLLIERGSSVTGEYRSSLKRGSARMFVLWNRIETKNGVIINLDSPATGDLGQGGIDGYVDTKFWDRFGAAMLLSLFEDGFAALAQKTSSNTITLENTQDGAKSMAEEALKANINIPPVLIKNQGETVGIYVARDLDFSGVYKLNVK</sequence>
<evidence type="ECO:0000256" key="3">
    <source>
        <dbReference type="ARBA" id="ARBA00022475"/>
    </source>
</evidence>
<dbReference type="KEGG" id="ifl:C1H71_20345"/>
<evidence type="ECO:0000313" key="11">
    <source>
        <dbReference type="Proteomes" id="UP000515917"/>
    </source>
</evidence>
<feature type="region of interest" description="Disordered" evidence="7">
    <location>
        <begin position="84"/>
        <end position="117"/>
    </location>
</feature>
<evidence type="ECO:0000256" key="7">
    <source>
        <dbReference type="SAM" id="MobiDB-lite"/>
    </source>
</evidence>
<dbReference type="KEGG" id="ifl:C1H71_20075"/>
<dbReference type="InterPro" id="IPR047695">
    <property type="entry name" value="T4SS_VirB10/PtlG"/>
</dbReference>
<organism evidence="10 11">
    <name type="scientific">Iodobacter fluviatilis</name>
    <dbReference type="NCBI Taxonomy" id="537"/>
    <lineage>
        <taxon>Bacteria</taxon>
        <taxon>Pseudomonadati</taxon>
        <taxon>Pseudomonadota</taxon>
        <taxon>Betaproteobacteria</taxon>
        <taxon>Neisseriales</taxon>
        <taxon>Chitinibacteraceae</taxon>
        <taxon>Iodobacter</taxon>
    </lineage>
</organism>
<name>A0A7G3GEY8_9NEIS</name>
<feature type="compositionally biased region" description="Low complexity" evidence="7">
    <location>
        <begin position="106"/>
        <end position="117"/>
    </location>
</feature>
<dbReference type="InterPro" id="IPR005498">
    <property type="entry name" value="T4SS_VirB10/TraB/TrbI"/>
</dbReference>
<feature type="compositionally biased region" description="Pro residues" evidence="7">
    <location>
        <begin position="90"/>
        <end position="99"/>
    </location>
</feature>
<reference evidence="10 11" key="1">
    <citation type="submission" date="2018-01" db="EMBL/GenBank/DDBJ databases">
        <title>Genome sequence of Iodobacter sp. strain PCH194 isolated from Indian Trans-Himalaya.</title>
        <authorList>
            <person name="Kumar V."/>
            <person name="Thakur V."/>
            <person name="Kumar S."/>
            <person name="Singh D."/>
        </authorList>
    </citation>
    <scope>NUCLEOTIDE SEQUENCE [LARGE SCALE GENOMIC DNA]</scope>
    <source>
        <strain evidence="10 11">PCH194</strain>
        <plasmid evidence="10 11">pl2</plasmid>
    </source>
</reference>
<protein>
    <recommendedName>
        <fullName evidence="12">Type IV secretion system protein virB10</fullName>
    </recommendedName>
</protein>
<dbReference type="RefSeq" id="WP_130108319.1">
    <property type="nucleotide sequence ID" value="NZ_CP025782.1"/>
</dbReference>
<dbReference type="GO" id="GO:0005886">
    <property type="term" value="C:plasma membrane"/>
    <property type="evidence" value="ECO:0007669"/>
    <property type="project" value="UniProtKB-SubCell"/>
</dbReference>
<proteinExistence type="inferred from homology"/>
<feature type="region of interest" description="Disordered" evidence="7">
    <location>
        <begin position="196"/>
        <end position="217"/>
    </location>
</feature>
<comment type="subcellular location">
    <subcellularLocation>
        <location evidence="1">Cell membrane</location>
        <topology evidence="1">Single-pass membrane protein</topology>
    </subcellularLocation>
</comment>
<evidence type="ECO:0000313" key="9">
    <source>
        <dbReference type="EMBL" id="QBC45843.1"/>
    </source>
</evidence>
<dbReference type="Pfam" id="PF03743">
    <property type="entry name" value="TrbI"/>
    <property type="match status" value="1"/>
</dbReference>
<keyword evidence="4 8" id="KW-0812">Transmembrane</keyword>
<keyword evidence="6 8" id="KW-0472">Membrane</keyword>
<dbReference type="Proteomes" id="UP000515917">
    <property type="component" value="Plasmid pl2"/>
</dbReference>
<dbReference type="Gene3D" id="2.40.128.260">
    <property type="entry name" value="Type IV secretion system, VirB10/TraB/TrbI"/>
    <property type="match status" value="2"/>
</dbReference>
<evidence type="ECO:0000256" key="1">
    <source>
        <dbReference type="ARBA" id="ARBA00004162"/>
    </source>
</evidence>
<dbReference type="GeneID" id="39458570"/>
<evidence type="ECO:0000256" key="5">
    <source>
        <dbReference type="ARBA" id="ARBA00022989"/>
    </source>
</evidence>
<geneLocation type="plasmid" evidence="10 11">
    <name>pl2</name>
</geneLocation>
<dbReference type="NCBIfam" id="NF038091">
    <property type="entry name" value="T4SS_VirB10"/>
    <property type="match status" value="1"/>
</dbReference>
<feature type="transmembrane region" description="Helical" evidence="8">
    <location>
        <begin position="31"/>
        <end position="52"/>
    </location>
</feature>
<dbReference type="InterPro" id="IPR042217">
    <property type="entry name" value="T4SS_VirB10/TrbI"/>
</dbReference>
<accession>A0A7G3GEY8</accession>